<name>A0A8X6U5L1_NEPPI</name>
<comment type="caution">
    <text evidence="1">The sequence shown here is derived from an EMBL/GenBank/DDBJ whole genome shotgun (WGS) entry which is preliminary data.</text>
</comment>
<evidence type="ECO:0000313" key="1">
    <source>
        <dbReference type="EMBL" id="GFT80529.1"/>
    </source>
</evidence>
<dbReference type="EMBL" id="BMAW01118564">
    <property type="protein sequence ID" value="GFT80529.1"/>
    <property type="molecule type" value="Genomic_DNA"/>
</dbReference>
<reference evidence="1" key="1">
    <citation type="submission" date="2020-08" db="EMBL/GenBank/DDBJ databases">
        <title>Multicomponent nature underlies the extraordinary mechanical properties of spider dragline silk.</title>
        <authorList>
            <person name="Kono N."/>
            <person name="Nakamura H."/>
            <person name="Mori M."/>
            <person name="Yoshida Y."/>
            <person name="Ohtoshi R."/>
            <person name="Malay A.D."/>
            <person name="Moran D.A.P."/>
            <person name="Tomita M."/>
            <person name="Numata K."/>
            <person name="Arakawa K."/>
        </authorList>
    </citation>
    <scope>NUCLEOTIDE SEQUENCE</scope>
</reference>
<gene>
    <name evidence="1" type="ORF">NPIL_63641</name>
</gene>
<organism evidence="1 2">
    <name type="scientific">Nephila pilipes</name>
    <name type="common">Giant wood spider</name>
    <name type="synonym">Nephila maculata</name>
    <dbReference type="NCBI Taxonomy" id="299642"/>
    <lineage>
        <taxon>Eukaryota</taxon>
        <taxon>Metazoa</taxon>
        <taxon>Ecdysozoa</taxon>
        <taxon>Arthropoda</taxon>
        <taxon>Chelicerata</taxon>
        <taxon>Arachnida</taxon>
        <taxon>Araneae</taxon>
        <taxon>Araneomorphae</taxon>
        <taxon>Entelegynae</taxon>
        <taxon>Araneoidea</taxon>
        <taxon>Nephilidae</taxon>
        <taxon>Nephila</taxon>
    </lineage>
</organism>
<dbReference type="Proteomes" id="UP000887013">
    <property type="component" value="Unassembled WGS sequence"/>
</dbReference>
<sequence>MRIFYLLFITVSKLRQIPDVTFVEGEDAMGYNRFISRNIRDISVLIVGDQLESNFSKHGFHKGCFYVY</sequence>
<keyword evidence="2" id="KW-1185">Reference proteome</keyword>
<evidence type="ECO:0000313" key="2">
    <source>
        <dbReference type="Proteomes" id="UP000887013"/>
    </source>
</evidence>
<accession>A0A8X6U5L1</accession>
<dbReference type="AlphaFoldDB" id="A0A8X6U5L1"/>
<protein>
    <submittedName>
        <fullName evidence="1">Uncharacterized protein</fullName>
    </submittedName>
</protein>
<proteinExistence type="predicted"/>